<dbReference type="InterPro" id="IPR050858">
    <property type="entry name" value="Mal-CoA-ACP_Trans/PKS_FabD"/>
</dbReference>
<proteinExistence type="inferred from homology"/>
<evidence type="ECO:0000259" key="6">
    <source>
        <dbReference type="SMART" id="SM00827"/>
    </source>
</evidence>
<dbReference type="STRING" id="1499966.U14_03167"/>
<evidence type="ECO:0000313" key="7">
    <source>
        <dbReference type="EMBL" id="GAK51921.1"/>
    </source>
</evidence>
<keyword evidence="8" id="KW-1185">Reference proteome</keyword>
<dbReference type="InterPro" id="IPR004410">
    <property type="entry name" value="Malonyl_CoA-ACP_transAc_FabD"/>
</dbReference>
<feature type="active site" evidence="5">
    <location>
        <position position="202"/>
    </location>
</feature>
<dbReference type="SMART" id="SM00827">
    <property type="entry name" value="PKS_AT"/>
    <property type="match status" value="1"/>
</dbReference>
<protein>
    <recommendedName>
        <fullName evidence="4">Malonyl CoA-acyl carrier protein transacylase</fullName>
        <ecNumber evidence="4">2.3.1.39</ecNumber>
    </recommendedName>
</protein>
<name>A0A081BNF5_9BACT</name>
<dbReference type="Gene3D" id="3.30.70.250">
    <property type="entry name" value="Malonyl-CoA ACP transacylase, ACP-binding"/>
    <property type="match status" value="1"/>
</dbReference>
<dbReference type="EC" id="2.3.1.39" evidence="4"/>
<feature type="domain" description="Malonyl-CoA:ACP transacylase (MAT)" evidence="6">
    <location>
        <begin position="7"/>
        <end position="313"/>
    </location>
</feature>
<keyword evidence="2 4" id="KW-0012">Acyltransferase</keyword>
<sequence>MSKIAFLFPGQGSQAVGMGKDLRDTFPTANAIFQEANDALGFDLSKLCFEGPEDELKLTTNTQPAILTTSIAALRVFQEQIDLDVAFVAGHSLGEYSALVCAGALSFADAVQTVRKRGQFMQEAVPVGVGTMAAIMNLEQAKIEELCQQVSKPDNVVMLANLNSPDQYVISGHVDAVNQVVELAKAAGAKRAMLLPVSAPFHSSLMKPAAERLAEVLRGIAFNDLNIPLINNAETDMLKSGMAARESLIRQMYKSVQWETSMRKLIEQGVTTFVEIGPGKVLTGLLKRIEKTATGLNVSDVKSIESVVQTLKG</sequence>
<evidence type="ECO:0000313" key="8">
    <source>
        <dbReference type="Proteomes" id="UP000030700"/>
    </source>
</evidence>
<evidence type="ECO:0000256" key="4">
    <source>
        <dbReference type="PIRNR" id="PIRNR000446"/>
    </source>
</evidence>
<dbReference type="InterPro" id="IPR016036">
    <property type="entry name" value="Malonyl_transacylase_ACP-bd"/>
</dbReference>
<dbReference type="Gene3D" id="3.40.366.10">
    <property type="entry name" value="Malonyl-Coenzyme A Acyl Carrier Protein, domain 2"/>
    <property type="match status" value="1"/>
</dbReference>
<comment type="similarity">
    <text evidence="4">Belongs to the fabD family.</text>
</comment>
<evidence type="ECO:0000256" key="1">
    <source>
        <dbReference type="ARBA" id="ARBA00022679"/>
    </source>
</evidence>
<organism evidence="7">
    <name type="scientific">Candidatus Moduliflexus flocculans</name>
    <dbReference type="NCBI Taxonomy" id="1499966"/>
    <lineage>
        <taxon>Bacteria</taxon>
        <taxon>Candidatus Moduliflexota</taxon>
        <taxon>Candidatus Moduliflexia</taxon>
        <taxon>Candidatus Moduliflexales</taxon>
        <taxon>Candidatus Moduliflexaceae</taxon>
    </lineage>
</organism>
<evidence type="ECO:0000256" key="5">
    <source>
        <dbReference type="PIRSR" id="PIRSR000446-1"/>
    </source>
</evidence>
<evidence type="ECO:0000256" key="3">
    <source>
        <dbReference type="ARBA" id="ARBA00048462"/>
    </source>
</evidence>
<dbReference type="InterPro" id="IPR014043">
    <property type="entry name" value="Acyl_transferase_dom"/>
</dbReference>
<dbReference type="SUPFAM" id="SSF52151">
    <property type="entry name" value="FabD/lysophospholipase-like"/>
    <property type="match status" value="1"/>
</dbReference>
<evidence type="ECO:0000256" key="2">
    <source>
        <dbReference type="ARBA" id="ARBA00023315"/>
    </source>
</evidence>
<accession>A0A081BNF5</accession>
<dbReference type="PIRSF" id="PIRSF000446">
    <property type="entry name" value="Mct"/>
    <property type="match status" value="1"/>
</dbReference>
<dbReference type="PANTHER" id="PTHR42681:SF1">
    <property type="entry name" value="MALONYL-COA-ACYL CARRIER PROTEIN TRANSACYLASE, MITOCHONDRIAL"/>
    <property type="match status" value="1"/>
</dbReference>
<dbReference type="SUPFAM" id="SSF55048">
    <property type="entry name" value="Probable ACP-binding domain of malonyl-CoA ACP transacylase"/>
    <property type="match status" value="1"/>
</dbReference>
<dbReference type="GO" id="GO:0005829">
    <property type="term" value="C:cytosol"/>
    <property type="evidence" value="ECO:0007669"/>
    <property type="project" value="TreeGrafter"/>
</dbReference>
<comment type="catalytic activity">
    <reaction evidence="3 4">
        <text>holo-[ACP] + malonyl-CoA = malonyl-[ACP] + CoA</text>
        <dbReference type="Rhea" id="RHEA:41792"/>
        <dbReference type="Rhea" id="RHEA-COMP:9623"/>
        <dbReference type="Rhea" id="RHEA-COMP:9685"/>
        <dbReference type="ChEBI" id="CHEBI:57287"/>
        <dbReference type="ChEBI" id="CHEBI:57384"/>
        <dbReference type="ChEBI" id="CHEBI:64479"/>
        <dbReference type="ChEBI" id="CHEBI:78449"/>
        <dbReference type="EC" id="2.3.1.39"/>
    </reaction>
</comment>
<dbReference type="InterPro" id="IPR016035">
    <property type="entry name" value="Acyl_Trfase/lysoPLipase"/>
</dbReference>
<dbReference type="GO" id="GO:0006633">
    <property type="term" value="P:fatty acid biosynthetic process"/>
    <property type="evidence" value="ECO:0007669"/>
    <property type="project" value="TreeGrafter"/>
</dbReference>
<dbReference type="GO" id="GO:0004314">
    <property type="term" value="F:[acyl-carrier-protein] S-malonyltransferase activity"/>
    <property type="evidence" value="ECO:0007669"/>
    <property type="project" value="UniProtKB-EC"/>
</dbReference>
<dbReference type="InterPro" id="IPR024925">
    <property type="entry name" value="Malonyl_CoA-ACP_transAc"/>
</dbReference>
<dbReference type="PANTHER" id="PTHR42681">
    <property type="entry name" value="MALONYL-COA-ACYL CARRIER PROTEIN TRANSACYLASE, MITOCHONDRIAL"/>
    <property type="match status" value="1"/>
</dbReference>
<dbReference type="HOGENOM" id="CLU_030558_0_1_0"/>
<dbReference type="Proteomes" id="UP000030700">
    <property type="component" value="Unassembled WGS sequence"/>
</dbReference>
<reference evidence="7" key="1">
    <citation type="journal article" date="2015" name="PeerJ">
        <title>First genomic representation of candidate bacterial phylum KSB3 points to enhanced environmental sensing as a trigger of wastewater bulking.</title>
        <authorList>
            <person name="Sekiguchi Y."/>
            <person name="Ohashi A."/>
            <person name="Parks D.H."/>
            <person name="Yamauchi T."/>
            <person name="Tyson G.W."/>
            <person name="Hugenholtz P."/>
        </authorList>
    </citation>
    <scope>NUCLEOTIDE SEQUENCE [LARGE SCALE GENOMIC DNA]</scope>
</reference>
<dbReference type="NCBIfam" id="TIGR00128">
    <property type="entry name" value="fabD"/>
    <property type="match status" value="1"/>
</dbReference>
<dbReference type="AlphaFoldDB" id="A0A081BNF5"/>
<dbReference type="FunFam" id="3.30.70.250:FF:000001">
    <property type="entry name" value="Malonyl CoA-acyl carrier protein transacylase"/>
    <property type="match status" value="1"/>
</dbReference>
<gene>
    <name evidence="7" type="ORF">U14_03167</name>
</gene>
<dbReference type="InterPro" id="IPR001227">
    <property type="entry name" value="Ac_transferase_dom_sf"/>
</dbReference>
<dbReference type="EMBL" id="DF820457">
    <property type="protein sequence ID" value="GAK51921.1"/>
    <property type="molecule type" value="Genomic_DNA"/>
</dbReference>
<feature type="active site" evidence="5">
    <location>
        <position position="92"/>
    </location>
</feature>
<keyword evidence="1 4" id="KW-0808">Transferase</keyword>
<dbReference type="Pfam" id="PF00698">
    <property type="entry name" value="Acyl_transf_1"/>
    <property type="match status" value="1"/>
</dbReference>